<protein>
    <recommendedName>
        <fullName evidence="1">UPF0597 protein TDSAC_1241</fullName>
    </recommendedName>
</protein>
<dbReference type="EMBL" id="CP020921">
    <property type="protein sequence ID" value="AWB10583.1"/>
    <property type="molecule type" value="Genomic_DNA"/>
</dbReference>
<dbReference type="PANTHER" id="PTHR30501">
    <property type="entry name" value="UPF0597 PROTEIN YHAM"/>
    <property type="match status" value="1"/>
</dbReference>
<proteinExistence type="inferred from homology"/>
<reference evidence="3 4" key="1">
    <citation type="submission" date="2017-04" db="EMBL/GenBank/DDBJ databases">
        <title>Genomic insights into metabolism of Thermodesulfobium acidiphilum.</title>
        <authorList>
            <person name="Toshchakov S.V."/>
            <person name="Frolov E.N."/>
            <person name="Kublanov I.V."/>
            <person name="Samarov N.I."/>
            <person name="Novikov A."/>
            <person name="Lebedinsky A.V."/>
            <person name="Bonch-Osmolovskaya E.A."/>
            <person name="Chernyh N.A."/>
        </authorList>
    </citation>
    <scope>NUCLEOTIDE SEQUENCE [LARGE SCALE GENOMIC DNA]</scope>
    <source>
        <strain evidence="3 4">3127-1</strain>
    </source>
</reference>
<dbReference type="AlphaFoldDB" id="A0A2R4W188"/>
<dbReference type="InterPro" id="IPR021144">
    <property type="entry name" value="UPF0597"/>
</dbReference>
<evidence type="ECO:0000313" key="4">
    <source>
        <dbReference type="Proteomes" id="UP000244792"/>
    </source>
</evidence>
<evidence type="ECO:0000259" key="2">
    <source>
        <dbReference type="Pfam" id="PF03313"/>
    </source>
</evidence>
<name>A0A2R4W188_THEAF</name>
<dbReference type="PANTHER" id="PTHR30501:SF2">
    <property type="entry name" value="UPF0597 PROTEIN YHAM"/>
    <property type="match status" value="1"/>
</dbReference>
<dbReference type="KEGG" id="taci:TDSAC_1241"/>
<accession>A0A2R4W188</accession>
<comment type="similarity">
    <text evidence="1">Belongs to the UPF0597 family.</text>
</comment>
<evidence type="ECO:0000313" key="3">
    <source>
        <dbReference type="EMBL" id="AWB10583.1"/>
    </source>
</evidence>
<dbReference type="RefSeq" id="WP_108309375.1">
    <property type="nucleotide sequence ID" value="NZ_CP020921.1"/>
</dbReference>
<dbReference type="GO" id="GO:0019450">
    <property type="term" value="P:L-cysteine catabolic process to pyruvate"/>
    <property type="evidence" value="ECO:0007669"/>
    <property type="project" value="TreeGrafter"/>
</dbReference>
<feature type="domain" description="Serine dehydratase-like alpha subunit" evidence="2">
    <location>
        <begin position="175"/>
        <end position="417"/>
    </location>
</feature>
<dbReference type="HAMAP" id="MF_01845">
    <property type="entry name" value="UPF0597"/>
    <property type="match status" value="1"/>
</dbReference>
<organism evidence="3 4">
    <name type="scientific">Thermodesulfobium acidiphilum</name>
    <dbReference type="NCBI Taxonomy" id="1794699"/>
    <lineage>
        <taxon>Bacteria</taxon>
        <taxon>Pseudomonadati</taxon>
        <taxon>Thermodesulfobiota</taxon>
        <taxon>Thermodesulfobiia</taxon>
        <taxon>Thermodesulfobiales</taxon>
        <taxon>Thermodesulfobiaceae</taxon>
        <taxon>Thermodesulfobium</taxon>
    </lineage>
</organism>
<evidence type="ECO:0000256" key="1">
    <source>
        <dbReference type="HAMAP-Rule" id="MF_01845"/>
    </source>
</evidence>
<dbReference type="PIRSF" id="PIRSF006054">
    <property type="entry name" value="UCP006054"/>
    <property type="match status" value="1"/>
</dbReference>
<gene>
    <name evidence="3" type="ORF">TDSAC_1241</name>
</gene>
<dbReference type="InterPro" id="IPR005130">
    <property type="entry name" value="Ser_deHydtase-like_asu"/>
</dbReference>
<keyword evidence="4" id="KW-1185">Reference proteome</keyword>
<sequence>MNKTENILQILKNSVKPALGCTEPGAVAYAVSRAKEILGEKVSKLRVFVDKNILKNGMFVIIPGTNEKGILFAAALSLVCGKSEYGLEALKDVSNLDIDKAREIVKSGLINLELKKAIEGLFIKVEAQGKLHKSTVVLRGNHDNIVFESKDDIVIKSILSDYESSSNNSDFKRIKDLSIAELIDFSKNVEKEKIEFINYGIEMNKKIAYAGLQGNVGVGIGKFLRSKVNDIESLAVALTVSASEARMSGYPLPVMSSAGSGNHGLVAIIPIAIIGEKSGFNKEEVIRAVTLSHLLTLYVKSYTGLLSPLCGCGIAAGVGCSSGLTFLREKDNKKIENSIKNVIAGLSGMICDGAKIGCAYKLYLSSISAIEASNMALNKIVIPSDNGILSESAQECIKNLGKISVEGMKYTDDTILDIITKKTVFKFKNLKSC</sequence>
<dbReference type="Pfam" id="PF03313">
    <property type="entry name" value="SDH_alpha"/>
    <property type="match status" value="1"/>
</dbReference>
<dbReference type="Proteomes" id="UP000244792">
    <property type="component" value="Chromosome"/>
</dbReference>
<dbReference type="OrthoDB" id="41906at2"/>
<dbReference type="GO" id="GO:0080146">
    <property type="term" value="F:L-cysteine desulfhydrase activity"/>
    <property type="evidence" value="ECO:0007669"/>
    <property type="project" value="TreeGrafter"/>
</dbReference>